<evidence type="ECO:0000256" key="2">
    <source>
        <dbReference type="SAM" id="Phobius"/>
    </source>
</evidence>
<feature type="transmembrane region" description="Helical" evidence="2">
    <location>
        <begin position="205"/>
        <end position="229"/>
    </location>
</feature>
<dbReference type="SUPFAM" id="SSF81324">
    <property type="entry name" value="Voltage-gated potassium channels"/>
    <property type="match status" value="1"/>
</dbReference>
<dbReference type="InterPro" id="IPR003148">
    <property type="entry name" value="RCK_N"/>
</dbReference>
<keyword evidence="2" id="KW-0472">Membrane</keyword>
<feature type="transmembrane region" description="Helical" evidence="2">
    <location>
        <begin position="92"/>
        <end position="111"/>
    </location>
</feature>
<evidence type="ECO:0000259" key="3">
    <source>
        <dbReference type="PROSITE" id="PS51201"/>
    </source>
</evidence>
<keyword evidence="2" id="KW-1133">Transmembrane helix</keyword>
<gene>
    <name evidence="4" type="ORF">ENV52_08050</name>
</gene>
<keyword evidence="4" id="KW-0406">Ion transport</keyword>
<evidence type="ECO:0000256" key="1">
    <source>
        <dbReference type="ARBA" id="ARBA00004651"/>
    </source>
</evidence>
<feature type="transmembrane region" description="Helical" evidence="2">
    <location>
        <begin position="141"/>
        <end position="164"/>
    </location>
</feature>
<keyword evidence="4" id="KW-0407">Ion channel</keyword>
<dbReference type="InterPro" id="IPR050721">
    <property type="entry name" value="Trk_Ktr_HKT_K-transport"/>
</dbReference>
<comment type="subcellular location">
    <subcellularLocation>
        <location evidence="1">Cell membrane</location>
        <topology evidence="1">Multi-pass membrane protein</topology>
    </subcellularLocation>
</comment>
<feature type="transmembrane region" description="Helical" evidence="2">
    <location>
        <begin position="66"/>
        <end position="86"/>
    </location>
</feature>
<name>A0A7V6DPX6_9BACT</name>
<dbReference type="Pfam" id="PF02254">
    <property type="entry name" value="TrkA_N"/>
    <property type="match status" value="1"/>
</dbReference>
<dbReference type="Gene3D" id="1.10.287.70">
    <property type="match status" value="1"/>
</dbReference>
<feature type="transmembrane region" description="Helical" evidence="2">
    <location>
        <begin position="176"/>
        <end position="193"/>
    </location>
</feature>
<dbReference type="EMBL" id="DTGR01000132">
    <property type="protein sequence ID" value="HHS29636.1"/>
    <property type="molecule type" value="Genomic_DNA"/>
</dbReference>
<organism evidence="4">
    <name type="scientific">Desulfobacca acetoxidans</name>
    <dbReference type="NCBI Taxonomy" id="60893"/>
    <lineage>
        <taxon>Bacteria</taxon>
        <taxon>Pseudomonadati</taxon>
        <taxon>Thermodesulfobacteriota</taxon>
        <taxon>Desulfobaccia</taxon>
        <taxon>Desulfobaccales</taxon>
        <taxon>Desulfobaccaceae</taxon>
        <taxon>Desulfobacca</taxon>
    </lineage>
</organism>
<evidence type="ECO:0000313" key="4">
    <source>
        <dbReference type="EMBL" id="HHS29636.1"/>
    </source>
</evidence>
<dbReference type="Pfam" id="PF07885">
    <property type="entry name" value="Ion_trans_2"/>
    <property type="match status" value="1"/>
</dbReference>
<feature type="transmembrane region" description="Helical" evidence="2">
    <location>
        <begin position="118"/>
        <end position="135"/>
    </location>
</feature>
<comment type="caution">
    <text evidence="4">The sequence shown here is derived from an EMBL/GenBank/DDBJ whole genome shotgun (WGS) entry which is preliminary data.</text>
</comment>
<dbReference type="InterPro" id="IPR036291">
    <property type="entry name" value="NAD(P)-bd_dom_sf"/>
</dbReference>
<accession>A0A7V6DPX6</accession>
<proteinExistence type="predicted"/>
<dbReference type="AlphaFoldDB" id="A0A7V6DPX6"/>
<keyword evidence="4" id="KW-0813">Transport</keyword>
<protein>
    <submittedName>
        <fullName evidence="4">Voltage-gated potassium channel TrkA</fullName>
    </submittedName>
</protein>
<feature type="domain" description="RCK N-terminal" evidence="3">
    <location>
        <begin position="247"/>
        <end position="360"/>
    </location>
</feature>
<dbReference type="GO" id="GO:0005886">
    <property type="term" value="C:plasma membrane"/>
    <property type="evidence" value="ECO:0007669"/>
    <property type="project" value="UniProtKB-SubCell"/>
</dbReference>
<sequence>MKSLTAALPGRWYRLLGWAAPCWPQCPLAVAIMFSGILNILSGLRQPVLHLTHVKPLVELGSSLRIFGDGAQVVLGALLVLIGFGLLWRLAVAWSFAMLMLTITIAANLILQKWQTSLYLPVLLLGALVVLQRHFTRQVPLANFLYSLISIFVVLAYGTFGSFVLGKSFHPEVQDLVTAFYFTIVTLATVGYGDIVPVTAETRLFVTSVIIIGLGIFATILASVIGPAISLELKRIFSPAEDKVEPKDHIILAGEGPIARNTARELAARKIPFVQIISPGSEPFLPGQQVVKGNPSEEAVLLAAGAKTARMVIAAREDDGENAFISLIAKDLNPQVRVLALASNAGAISRLKLAQADLVFAPSAVGGRLLVNLVEGDNISPEFQDLLVGHPQKR</sequence>
<dbReference type="PROSITE" id="PS51201">
    <property type="entry name" value="RCK_N"/>
    <property type="match status" value="1"/>
</dbReference>
<keyword evidence="2" id="KW-0812">Transmembrane</keyword>
<dbReference type="SUPFAM" id="SSF51735">
    <property type="entry name" value="NAD(P)-binding Rossmann-fold domains"/>
    <property type="match status" value="1"/>
</dbReference>
<dbReference type="InterPro" id="IPR013099">
    <property type="entry name" value="K_chnl_dom"/>
</dbReference>
<dbReference type="PANTHER" id="PTHR43833">
    <property type="entry name" value="POTASSIUM CHANNEL PROTEIN 2-RELATED-RELATED"/>
    <property type="match status" value="1"/>
</dbReference>
<dbReference type="GO" id="GO:0034220">
    <property type="term" value="P:monoatomic ion transmembrane transport"/>
    <property type="evidence" value="ECO:0007669"/>
    <property type="project" value="UniProtKB-KW"/>
</dbReference>
<dbReference type="GO" id="GO:0006813">
    <property type="term" value="P:potassium ion transport"/>
    <property type="evidence" value="ECO:0007669"/>
    <property type="project" value="InterPro"/>
</dbReference>
<dbReference type="PANTHER" id="PTHR43833:SF11">
    <property type="entry name" value="VOLTAGE-GATED POTASSIUM CHANNEL KCH"/>
    <property type="match status" value="1"/>
</dbReference>
<dbReference type="Gene3D" id="3.40.50.720">
    <property type="entry name" value="NAD(P)-binding Rossmann-like Domain"/>
    <property type="match status" value="1"/>
</dbReference>
<reference evidence="4" key="1">
    <citation type="journal article" date="2020" name="mSystems">
        <title>Genome- and Community-Level Interaction Insights into Carbon Utilization and Element Cycling Functions of Hydrothermarchaeota in Hydrothermal Sediment.</title>
        <authorList>
            <person name="Zhou Z."/>
            <person name="Liu Y."/>
            <person name="Xu W."/>
            <person name="Pan J."/>
            <person name="Luo Z.H."/>
            <person name="Li M."/>
        </authorList>
    </citation>
    <scope>NUCLEOTIDE SEQUENCE [LARGE SCALE GENOMIC DNA]</scope>
    <source>
        <strain evidence="4">SpSt-767</strain>
    </source>
</reference>